<dbReference type="EMBL" id="UINC01060012">
    <property type="protein sequence ID" value="SVB84059.1"/>
    <property type="molecule type" value="Genomic_DNA"/>
</dbReference>
<name>A0A382HA80_9ZZZZ</name>
<gene>
    <name evidence="5" type="ORF">METZ01_LOCUS236913</name>
</gene>
<dbReference type="AlphaFoldDB" id="A0A382HA80"/>
<sequence length="315" mass="33815">MIINSLEPGSTMGSDELEAYKDRFSQSLSQTVPGRKEFVVAQAKGCTIKTADGRLYLDFISGIAVANVGHSHPAVVAAVKRQMESYAHVNVYGRFVLPVQVEIAERLASVAPGELDTAFLTSTGTEAIEGALKLARKYTGRSRFVAFERGFHGRTFGSLSVSWRPEYRAPFEPLLEGVDFVPFDDLDAARRVVGEDTAAVIVEPIQGEGGVRVPTDDFLPGLRELCTQTGALLIVDEIQGAMGRAGRWFSFELWDVVPDIVAVAKSFGGGLPLGAFLSTPEIFSTFLDPPLSHLTTFGGNPVACAAAVAAFDVIE</sequence>
<organism evidence="5">
    <name type="scientific">marine metagenome</name>
    <dbReference type="NCBI Taxonomy" id="408172"/>
    <lineage>
        <taxon>unclassified sequences</taxon>
        <taxon>metagenomes</taxon>
        <taxon>ecological metagenomes</taxon>
    </lineage>
</organism>
<proteinExistence type="predicted"/>
<evidence type="ECO:0000313" key="5">
    <source>
        <dbReference type="EMBL" id="SVB84059.1"/>
    </source>
</evidence>
<evidence type="ECO:0008006" key="6">
    <source>
        <dbReference type="Google" id="ProtNLM"/>
    </source>
</evidence>
<dbReference type="FunFam" id="3.40.640.10:FF:000004">
    <property type="entry name" value="Acetylornithine aminotransferase"/>
    <property type="match status" value="1"/>
</dbReference>
<evidence type="ECO:0000256" key="3">
    <source>
        <dbReference type="ARBA" id="ARBA00022679"/>
    </source>
</evidence>
<dbReference type="InterPro" id="IPR015421">
    <property type="entry name" value="PyrdxlP-dep_Trfase_major"/>
</dbReference>
<dbReference type="Gene3D" id="3.90.1150.10">
    <property type="entry name" value="Aspartate Aminotransferase, domain 1"/>
    <property type="match status" value="1"/>
</dbReference>
<protein>
    <recommendedName>
        <fullName evidence="6">Aspartate aminotransferase family protein</fullName>
    </recommendedName>
</protein>
<dbReference type="Gene3D" id="3.40.640.10">
    <property type="entry name" value="Type I PLP-dependent aspartate aminotransferase-like (Major domain)"/>
    <property type="match status" value="1"/>
</dbReference>
<accession>A0A382HA80</accession>
<dbReference type="InterPro" id="IPR049704">
    <property type="entry name" value="Aminotrans_3_PPA_site"/>
</dbReference>
<dbReference type="PANTHER" id="PTHR11986:SF79">
    <property type="entry name" value="ACETYLORNITHINE AMINOTRANSFERASE, MITOCHONDRIAL"/>
    <property type="match status" value="1"/>
</dbReference>
<keyword evidence="4" id="KW-0663">Pyridoxal phosphate</keyword>
<dbReference type="InterPro" id="IPR005814">
    <property type="entry name" value="Aminotrans_3"/>
</dbReference>
<evidence type="ECO:0000256" key="4">
    <source>
        <dbReference type="ARBA" id="ARBA00022898"/>
    </source>
</evidence>
<feature type="non-terminal residue" evidence="5">
    <location>
        <position position="315"/>
    </location>
</feature>
<comment type="cofactor">
    <cofactor evidence="1">
        <name>pyridoxal 5'-phosphate</name>
        <dbReference type="ChEBI" id="CHEBI:597326"/>
    </cofactor>
</comment>
<dbReference type="GO" id="GO:0008483">
    <property type="term" value="F:transaminase activity"/>
    <property type="evidence" value="ECO:0007669"/>
    <property type="project" value="UniProtKB-KW"/>
</dbReference>
<dbReference type="PANTHER" id="PTHR11986">
    <property type="entry name" value="AMINOTRANSFERASE CLASS III"/>
    <property type="match status" value="1"/>
</dbReference>
<dbReference type="GO" id="GO:0042802">
    <property type="term" value="F:identical protein binding"/>
    <property type="evidence" value="ECO:0007669"/>
    <property type="project" value="TreeGrafter"/>
</dbReference>
<dbReference type="CDD" id="cd00610">
    <property type="entry name" value="OAT_like"/>
    <property type="match status" value="1"/>
</dbReference>
<reference evidence="5" key="1">
    <citation type="submission" date="2018-05" db="EMBL/GenBank/DDBJ databases">
        <authorList>
            <person name="Lanie J.A."/>
            <person name="Ng W.-L."/>
            <person name="Kazmierczak K.M."/>
            <person name="Andrzejewski T.M."/>
            <person name="Davidsen T.M."/>
            <person name="Wayne K.J."/>
            <person name="Tettelin H."/>
            <person name="Glass J.I."/>
            <person name="Rusch D."/>
            <person name="Podicherti R."/>
            <person name="Tsui H.-C.T."/>
            <person name="Winkler M.E."/>
        </authorList>
    </citation>
    <scope>NUCLEOTIDE SEQUENCE</scope>
</reference>
<keyword evidence="3" id="KW-0808">Transferase</keyword>
<evidence type="ECO:0000256" key="2">
    <source>
        <dbReference type="ARBA" id="ARBA00022576"/>
    </source>
</evidence>
<dbReference type="GO" id="GO:0030170">
    <property type="term" value="F:pyridoxal phosphate binding"/>
    <property type="evidence" value="ECO:0007669"/>
    <property type="project" value="InterPro"/>
</dbReference>
<dbReference type="Pfam" id="PF00202">
    <property type="entry name" value="Aminotran_3"/>
    <property type="match status" value="1"/>
</dbReference>
<keyword evidence="2" id="KW-0032">Aminotransferase</keyword>
<dbReference type="InterPro" id="IPR015422">
    <property type="entry name" value="PyrdxlP-dep_Trfase_small"/>
</dbReference>
<dbReference type="InterPro" id="IPR015424">
    <property type="entry name" value="PyrdxlP-dep_Trfase"/>
</dbReference>
<dbReference type="PROSITE" id="PS00600">
    <property type="entry name" value="AA_TRANSFER_CLASS_3"/>
    <property type="match status" value="1"/>
</dbReference>
<dbReference type="SUPFAM" id="SSF53383">
    <property type="entry name" value="PLP-dependent transferases"/>
    <property type="match status" value="1"/>
</dbReference>
<evidence type="ECO:0000256" key="1">
    <source>
        <dbReference type="ARBA" id="ARBA00001933"/>
    </source>
</evidence>
<dbReference type="InterPro" id="IPR050103">
    <property type="entry name" value="Class-III_PLP-dep_AT"/>
</dbReference>